<gene>
    <name evidence="2" type="ORF">BLX24_13500</name>
</gene>
<dbReference type="EMBL" id="MORL01000006">
    <property type="protein sequence ID" value="OIN58582.1"/>
    <property type="molecule type" value="Genomic_DNA"/>
</dbReference>
<dbReference type="Proteomes" id="UP000181790">
    <property type="component" value="Unassembled WGS sequence"/>
</dbReference>
<organism evidence="2 3">
    <name type="scientific">Arsenicibacter rosenii</name>
    <dbReference type="NCBI Taxonomy" id="1750698"/>
    <lineage>
        <taxon>Bacteria</taxon>
        <taxon>Pseudomonadati</taxon>
        <taxon>Bacteroidota</taxon>
        <taxon>Cytophagia</taxon>
        <taxon>Cytophagales</taxon>
        <taxon>Spirosomataceae</taxon>
        <taxon>Arsenicibacter</taxon>
    </lineage>
</organism>
<dbReference type="RefSeq" id="WP_071503689.1">
    <property type="nucleotide sequence ID" value="NZ_MORL01000006.1"/>
</dbReference>
<keyword evidence="1" id="KW-0812">Transmembrane</keyword>
<keyword evidence="1" id="KW-1133">Transmembrane helix</keyword>
<keyword evidence="3" id="KW-1185">Reference proteome</keyword>
<name>A0A1S2VIL1_9BACT</name>
<feature type="transmembrane region" description="Helical" evidence="1">
    <location>
        <begin position="6"/>
        <end position="25"/>
    </location>
</feature>
<keyword evidence="1" id="KW-0472">Membrane</keyword>
<evidence type="ECO:0000256" key="1">
    <source>
        <dbReference type="SAM" id="Phobius"/>
    </source>
</evidence>
<dbReference type="PROSITE" id="PS51257">
    <property type="entry name" value="PROKAR_LIPOPROTEIN"/>
    <property type="match status" value="1"/>
</dbReference>
<proteinExistence type="predicted"/>
<dbReference type="OrthoDB" id="652507at2"/>
<evidence type="ECO:0000313" key="2">
    <source>
        <dbReference type="EMBL" id="OIN58582.1"/>
    </source>
</evidence>
<evidence type="ECO:0000313" key="3">
    <source>
        <dbReference type="Proteomes" id="UP000181790"/>
    </source>
</evidence>
<protein>
    <submittedName>
        <fullName evidence="2">Uncharacterized protein</fullName>
    </submittedName>
</protein>
<reference evidence="2 3" key="1">
    <citation type="submission" date="2016-10" db="EMBL/GenBank/DDBJ databases">
        <title>Arsenicibacter rosenii gen. nov., sp. nov., an efficient arsenic-methylating bacterium isolated from an arsenic-contaminated paddy soil.</title>
        <authorList>
            <person name="Huang K."/>
        </authorList>
    </citation>
    <scope>NUCLEOTIDE SEQUENCE [LARGE SCALE GENOMIC DNA]</scope>
    <source>
        <strain evidence="2 3">SM-1</strain>
    </source>
</reference>
<comment type="caution">
    <text evidence="2">The sequence shown here is derived from an EMBL/GenBank/DDBJ whole genome shotgun (WGS) entry which is preliminary data.</text>
</comment>
<sequence length="195" mass="22473">MKTKRWLWILVLTGLMAACIPDFILRDPDWVVLKKGAHEPFPRRKEGTLIKPRLLFATVTFDSSCIYTLDGGNQQDWNKLIGFGFVGSKNQSIYKPPHRVDGVRIGWRWNPATQRIELGSYVYKAGVLQTKMLKAVKINEPVDVSIKVDYNRKVYNVMDLEEITYDHDKSIVMRTGVYFGGQEVAPHDMRIRISE</sequence>
<dbReference type="AlphaFoldDB" id="A0A1S2VIL1"/>
<accession>A0A1S2VIL1</accession>